<evidence type="ECO:0000313" key="2">
    <source>
        <dbReference type="Proteomes" id="UP000481153"/>
    </source>
</evidence>
<dbReference type="Proteomes" id="UP000481153">
    <property type="component" value="Unassembled WGS sequence"/>
</dbReference>
<comment type="caution">
    <text evidence="1">The sequence shown here is derived from an EMBL/GenBank/DDBJ whole genome shotgun (WGS) entry which is preliminary data.</text>
</comment>
<proteinExistence type="predicted"/>
<accession>A0A6G0WY29</accession>
<gene>
    <name evidence="1" type="ORF">Ae201684_010520</name>
</gene>
<keyword evidence="2" id="KW-1185">Reference proteome</keyword>
<organism evidence="1 2">
    <name type="scientific">Aphanomyces euteiches</name>
    <dbReference type="NCBI Taxonomy" id="100861"/>
    <lineage>
        <taxon>Eukaryota</taxon>
        <taxon>Sar</taxon>
        <taxon>Stramenopiles</taxon>
        <taxon>Oomycota</taxon>
        <taxon>Saprolegniomycetes</taxon>
        <taxon>Saprolegniales</taxon>
        <taxon>Verrucalvaceae</taxon>
        <taxon>Aphanomyces</taxon>
    </lineage>
</organism>
<sequence length="141" mass="16289">MIRHWRFLNKFDLPVKPIKMVPEMKQIPLKGNMSALVQKPLASKCPRRSCQVYTKNPFTYSLSACDRPVSEYAPAFLAKCRRVHPRRPPPKPIIWTNRHYNYTDSAVDSPPPPPFSYFVTSARLALVRGPWLHCARRVSVT</sequence>
<evidence type="ECO:0000313" key="1">
    <source>
        <dbReference type="EMBL" id="KAF0732411.1"/>
    </source>
</evidence>
<name>A0A6G0WY29_9STRA</name>
<dbReference type="EMBL" id="VJMJ01000134">
    <property type="protein sequence ID" value="KAF0732411.1"/>
    <property type="molecule type" value="Genomic_DNA"/>
</dbReference>
<reference evidence="1 2" key="1">
    <citation type="submission" date="2019-07" db="EMBL/GenBank/DDBJ databases">
        <title>Genomics analysis of Aphanomyces spp. identifies a new class of oomycete effector associated with host adaptation.</title>
        <authorList>
            <person name="Gaulin E."/>
        </authorList>
    </citation>
    <scope>NUCLEOTIDE SEQUENCE [LARGE SCALE GENOMIC DNA]</scope>
    <source>
        <strain evidence="1 2">ATCC 201684</strain>
    </source>
</reference>
<dbReference type="AlphaFoldDB" id="A0A6G0WY29"/>
<protein>
    <submittedName>
        <fullName evidence="1">Uncharacterized protein</fullName>
    </submittedName>
</protein>